<keyword evidence="3" id="KW-0472">Membrane</keyword>
<protein>
    <submittedName>
        <fullName evidence="5 6">Dehydrogenase/reductase SDR family member on chromosome X</fullName>
    </submittedName>
</protein>
<dbReference type="GO" id="GO:0016491">
    <property type="term" value="F:oxidoreductase activity"/>
    <property type="evidence" value="ECO:0007669"/>
    <property type="project" value="UniProtKB-KW"/>
</dbReference>
<dbReference type="AlphaFoldDB" id="A0AAJ7C6W9"/>
<evidence type="ECO:0000313" key="4">
    <source>
        <dbReference type="Proteomes" id="UP000694920"/>
    </source>
</evidence>
<evidence type="ECO:0000256" key="3">
    <source>
        <dbReference type="SAM" id="Phobius"/>
    </source>
</evidence>
<keyword evidence="1" id="KW-0560">Oxidoreductase</keyword>
<evidence type="ECO:0000256" key="1">
    <source>
        <dbReference type="ARBA" id="ARBA00023002"/>
    </source>
</evidence>
<comment type="similarity">
    <text evidence="2">Belongs to the short-chain dehydrogenases/reductases (SDR) family.</text>
</comment>
<evidence type="ECO:0000313" key="6">
    <source>
        <dbReference type="RefSeq" id="XP_015603426.1"/>
    </source>
</evidence>
<dbReference type="PRINTS" id="PR00081">
    <property type="entry name" value="GDHRDH"/>
</dbReference>
<feature type="transmembrane region" description="Helical" evidence="3">
    <location>
        <begin position="21"/>
        <end position="39"/>
    </location>
</feature>
<dbReference type="RefSeq" id="XP_015603426.1">
    <property type="nucleotide sequence ID" value="XM_015747940.1"/>
</dbReference>
<accession>A0AAJ7C6W9</accession>
<dbReference type="PANTHER" id="PTHR43157:SF31">
    <property type="entry name" value="PHOSPHATIDYLINOSITOL-GLYCAN BIOSYNTHESIS CLASS F PROTEIN"/>
    <property type="match status" value="1"/>
</dbReference>
<dbReference type="InterPro" id="IPR002347">
    <property type="entry name" value="SDR_fam"/>
</dbReference>
<dbReference type="KEGG" id="ccin:107271682"/>
<proteinExistence type="inferred from homology"/>
<dbReference type="Pfam" id="PF00106">
    <property type="entry name" value="adh_short"/>
    <property type="match status" value="1"/>
</dbReference>
<dbReference type="RefSeq" id="XP_015603425.1">
    <property type="nucleotide sequence ID" value="XM_015747939.1"/>
</dbReference>
<dbReference type="PANTHER" id="PTHR43157">
    <property type="entry name" value="PHOSPHATIDYLINOSITOL-GLYCAN BIOSYNTHESIS CLASS F PROTEIN-RELATED"/>
    <property type="match status" value="1"/>
</dbReference>
<evidence type="ECO:0000313" key="5">
    <source>
        <dbReference type="RefSeq" id="XP_015603425.1"/>
    </source>
</evidence>
<dbReference type="GeneID" id="107271682"/>
<dbReference type="Gene3D" id="3.40.50.720">
    <property type="entry name" value="NAD(P)-binding Rossmann-like Domain"/>
    <property type="match status" value="1"/>
</dbReference>
<dbReference type="PRINTS" id="PR00080">
    <property type="entry name" value="SDRFAMILY"/>
</dbReference>
<gene>
    <name evidence="5 6" type="primary">LOC107271682</name>
</gene>
<keyword evidence="3" id="KW-1133">Transmembrane helix</keyword>
<dbReference type="Proteomes" id="UP000694920">
    <property type="component" value="Unplaced"/>
</dbReference>
<sequence length="373" mass="41927">MLQRSYTNRIAYLGRRKIKNMLLLFGSTCALVAGILIYTKSRKNWPLVFHEILYEIKYNVLGSKGLIIDRLEARYNKTDMPRKTGKIAIVTGGSRGIGATVVKMLLQCDMEVIIACRAPAAGEKAIREIRKSGVNDGIAKVYELDNADLNSVRRFADCIKRDYSRIDVLVNNAGIMFTPYAETKDGFEQQWAINYLSHFLLTSLLLPLLKNGGSPSECARVVNVSSCAHLVGIINFENINYKEQFITSAAYAQSKLAQVMFTKSLQQLFTEKQLHIKTYAVHPGIVNTDLFNDTLLSKYFKWLLPLIFKTPTEGATPIVYAAVSKSVEERGGIYISNCKESPVNPLVSDASILDRLFELSLKQVRLNDFFQEL</sequence>
<evidence type="ECO:0000256" key="2">
    <source>
        <dbReference type="RuleBase" id="RU000363"/>
    </source>
</evidence>
<dbReference type="SUPFAM" id="SSF51735">
    <property type="entry name" value="NAD(P)-binding Rossmann-fold domains"/>
    <property type="match status" value="1"/>
</dbReference>
<keyword evidence="4" id="KW-1185">Reference proteome</keyword>
<keyword evidence="3" id="KW-0812">Transmembrane</keyword>
<name>A0AAJ7C6W9_CEPCN</name>
<organism evidence="4 5">
    <name type="scientific">Cephus cinctus</name>
    <name type="common">Wheat stem sawfly</name>
    <dbReference type="NCBI Taxonomy" id="211228"/>
    <lineage>
        <taxon>Eukaryota</taxon>
        <taxon>Metazoa</taxon>
        <taxon>Ecdysozoa</taxon>
        <taxon>Arthropoda</taxon>
        <taxon>Hexapoda</taxon>
        <taxon>Insecta</taxon>
        <taxon>Pterygota</taxon>
        <taxon>Neoptera</taxon>
        <taxon>Endopterygota</taxon>
        <taxon>Hymenoptera</taxon>
        <taxon>Cephoidea</taxon>
        <taxon>Cephidae</taxon>
        <taxon>Cephus</taxon>
    </lineage>
</organism>
<reference evidence="5 6" key="1">
    <citation type="submission" date="2025-04" db="UniProtKB">
        <authorList>
            <consortium name="RefSeq"/>
        </authorList>
    </citation>
    <scope>IDENTIFICATION</scope>
</reference>
<dbReference type="InterPro" id="IPR036291">
    <property type="entry name" value="NAD(P)-bd_dom_sf"/>
</dbReference>